<dbReference type="Pfam" id="PF12698">
    <property type="entry name" value="ABC2_membrane_3"/>
    <property type="match status" value="1"/>
</dbReference>
<dbReference type="InterPro" id="IPR051449">
    <property type="entry name" value="ABC-2_transporter_component"/>
</dbReference>
<evidence type="ECO:0000259" key="7">
    <source>
        <dbReference type="Pfam" id="PF12698"/>
    </source>
</evidence>
<dbReference type="RefSeq" id="WP_115315645.1">
    <property type="nucleotide sequence ID" value="NZ_LWIF01000001.1"/>
</dbReference>
<evidence type="ECO:0000256" key="4">
    <source>
        <dbReference type="ARBA" id="ARBA00022989"/>
    </source>
</evidence>
<evidence type="ECO:0000313" key="8">
    <source>
        <dbReference type="EMBL" id="SUB59154.1"/>
    </source>
</evidence>
<evidence type="ECO:0000256" key="1">
    <source>
        <dbReference type="ARBA" id="ARBA00004651"/>
    </source>
</evidence>
<feature type="transmembrane region" description="Helical" evidence="6">
    <location>
        <begin position="27"/>
        <end position="44"/>
    </location>
</feature>
<dbReference type="InterPro" id="IPR013525">
    <property type="entry name" value="ABC2_TM"/>
</dbReference>
<dbReference type="Gene3D" id="3.40.1710.10">
    <property type="entry name" value="abc type-2 transporter like domain"/>
    <property type="match status" value="1"/>
</dbReference>
<evidence type="ECO:0000256" key="2">
    <source>
        <dbReference type="ARBA" id="ARBA00022475"/>
    </source>
</evidence>
<keyword evidence="9" id="KW-1185">Reference proteome</keyword>
<reference evidence="8 9" key="1">
    <citation type="submission" date="2018-06" db="EMBL/GenBank/DDBJ databases">
        <authorList>
            <consortium name="Pathogen Informatics"/>
            <person name="Doyle S."/>
        </authorList>
    </citation>
    <scope>NUCLEOTIDE SEQUENCE [LARGE SCALE GENOMIC DNA]</scope>
    <source>
        <strain evidence="8 9">NCTC12872</strain>
    </source>
</reference>
<evidence type="ECO:0000256" key="3">
    <source>
        <dbReference type="ARBA" id="ARBA00022692"/>
    </source>
</evidence>
<protein>
    <submittedName>
        <fullName evidence="8">Inner membrane transport permease ybhR</fullName>
    </submittedName>
</protein>
<proteinExistence type="predicted"/>
<keyword evidence="3 6" id="KW-0812">Transmembrane</keyword>
<dbReference type="PANTHER" id="PTHR30294:SF47">
    <property type="entry name" value="INNER MEMBRANE TRANSPORT PERMEASE YHHJ"/>
    <property type="match status" value="1"/>
</dbReference>
<dbReference type="GO" id="GO:0140359">
    <property type="term" value="F:ABC-type transporter activity"/>
    <property type="evidence" value="ECO:0007669"/>
    <property type="project" value="InterPro"/>
</dbReference>
<keyword evidence="4 6" id="KW-1133">Transmembrane helix</keyword>
<dbReference type="EMBL" id="UGTA01000001">
    <property type="protein sequence ID" value="SUB59154.1"/>
    <property type="molecule type" value="Genomic_DNA"/>
</dbReference>
<feature type="transmembrane region" description="Helical" evidence="6">
    <location>
        <begin position="276"/>
        <end position="298"/>
    </location>
</feature>
<organism evidence="8 9">
    <name type="scientific">Phocoenobacter uteri</name>
    <dbReference type="NCBI Taxonomy" id="146806"/>
    <lineage>
        <taxon>Bacteria</taxon>
        <taxon>Pseudomonadati</taxon>
        <taxon>Pseudomonadota</taxon>
        <taxon>Gammaproteobacteria</taxon>
        <taxon>Pasteurellales</taxon>
        <taxon>Pasteurellaceae</taxon>
        <taxon>Phocoenobacter</taxon>
    </lineage>
</organism>
<sequence length="402" mass="45000">MLALWRIFLRSAVWEWRLIQRERVERILLLVLPALTIGLIWYTFSASQVHNLPIGVIDKANTSLSRKLISMVDASPNVAVVKHFRDAQEMKHAIQDTEVYATLIIPKDFSHRIHQLKASPVTLVVNAQYGTHSGVIQSGVGGAVRTFSAGVELRLRTKMGMSKEQALDGISPIKPQIKMAFNQSLNYQQFLASTTIPALLHILAAVVGVGLIGRELRHSTLGWWFAGVSQYDREQVPRFLALLFALMGKMVWHLFVFCGWITLSILLVTWHNPLPLANLCITIFNGCLLMILSLWLGIMLTAMAMSNRVGLSNTGIITGPAFAFSGVTYPLVAMPDSAQVIAQMLPLTHYLQSQIAQIEMRQDWYFGLSTSYGFIIAIIIMMLLSTLFTAIALQRKHKWGMR</sequence>
<dbReference type="Proteomes" id="UP000255417">
    <property type="component" value="Unassembled WGS sequence"/>
</dbReference>
<dbReference type="OrthoDB" id="9803577at2"/>
<feature type="transmembrane region" description="Helical" evidence="6">
    <location>
        <begin position="190"/>
        <end position="212"/>
    </location>
</feature>
<evidence type="ECO:0000256" key="6">
    <source>
        <dbReference type="SAM" id="Phobius"/>
    </source>
</evidence>
<dbReference type="AlphaFoldDB" id="A0A379CA64"/>
<evidence type="ECO:0000256" key="5">
    <source>
        <dbReference type="ARBA" id="ARBA00023136"/>
    </source>
</evidence>
<dbReference type="GO" id="GO:0005886">
    <property type="term" value="C:plasma membrane"/>
    <property type="evidence" value="ECO:0007669"/>
    <property type="project" value="UniProtKB-SubCell"/>
</dbReference>
<feature type="transmembrane region" description="Helical" evidence="6">
    <location>
        <begin position="239"/>
        <end position="270"/>
    </location>
</feature>
<keyword evidence="5 6" id="KW-0472">Membrane</keyword>
<feature type="transmembrane region" description="Helical" evidence="6">
    <location>
        <begin position="310"/>
        <end position="332"/>
    </location>
</feature>
<name>A0A379CA64_9PAST</name>
<evidence type="ECO:0000313" key="9">
    <source>
        <dbReference type="Proteomes" id="UP000255417"/>
    </source>
</evidence>
<dbReference type="PANTHER" id="PTHR30294">
    <property type="entry name" value="MEMBRANE COMPONENT OF ABC TRANSPORTER YHHJ-RELATED"/>
    <property type="match status" value="1"/>
</dbReference>
<keyword evidence="2" id="KW-1003">Cell membrane</keyword>
<feature type="domain" description="ABC-2 type transporter transmembrane" evidence="7">
    <location>
        <begin position="27"/>
        <end position="392"/>
    </location>
</feature>
<accession>A0A379CA64</accession>
<feature type="transmembrane region" description="Helical" evidence="6">
    <location>
        <begin position="372"/>
        <end position="393"/>
    </location>
</feature>
<comment type="subcellular location">
    <subcellularLocation>
        <location evidence="1">Cell membrane</location>
        <topology evidence="1">Multi-pass membrane protein</topology>
    </subcellularLocation>
</comment>
<gene>
    <name evidence="8" type="primary">ybhR</name>
    <name evidence="8" type="ORF">NCTC12872_01129</name>
</gene>